<organism evidence="2 3">
    <name type="scientific">Microbulbifer flavimaris</name>
    <dbReference type="NCBI Taxonomy" id="1781068"/>
    <lineage>
        <taxon>Bacteria</taxon>
        <taxon>Pseudomonadati</taxon>
        <taxon>Pseudomonadota</taxon>
        <taxon>Gammaproteobacteria</taxon>
        <taxon>Cellvibrionales</taxon>
        <taxon>Microbulbiferaceae</taxon>
        <taxon>Microbulbifer</taxon>
    </lineage>
</organism>
<evidence type="ECO:0000313" key="3">
    <source>
        <dbReference type="Proteomes" id="UP000218427"/>
    </source>
</evidence>
<dbReference type="Gene3D" id="1.10.150.650">
    <property type="match status" value="1"/>
</dbReference>
<comment type="caution">
    <text evidence="2">The sequence shown here is derived from an EMBL/GenBank/DDBJ whole genome shotgun (WGS) entry which is preliminary data.</text>
</comment>
<dbReference type="EMBL" id="LRFG02000001">
    <property type="protein sequence ID" value="PCO06383.1"/>
    <property type="molecule type" value="Genomic_DNA"/>
</dbReference>
<dbReference type="Gene3D" id="3.20.20.140">
    <property type="entry name" value="Metal-dependent hydrolases"/>
    <property type="match status" value="1"/>
</dbReference>
<dbReference type="InterPro" id="IPR016195">
    <property type="entry name" value="Pol/histidinol_Pase-like"/>
</dbReference>
<reference evidence="2" key="1">
    <citation type="submission" date="2017-08" db="EMBL/GenBank/DDBJ databases">
        <title>Microbulbifer marisrubri sp. nov., a halophilic alphaproteobacterium isolated from marine sediment of the Yellow Sea, China.</title>
        <authorList>
            <person name="Zhang G."/>
            <person name="Xiong Q."/>
        </authorList>
    </citation>
    <scope>NUCLEOTIDE SEQUENCE [LARGE SCALE GENOMIC DNA]</scope>
    <source>
        <strain evidence="2">WRN-8</strain>
    </source>
</reference>
<dbReference type="InterPro" id="IPR004013">
    <property type="entry name" value="PHP_dom"/>
</dbReference>
<dbReference type="SMART" id="SM00481">
    <property type="entry name" value="POLIIIAc"/>
    <property type="match status" value="1"/>
</dbReference>
<evidence type="ECO:0000313" key="2">
    <source>
        <dbReference type="EMBL" id="PCO06383.1"/>
    </source>
</evidence>
<dbReference type="SUPFAM" id="SSF89550">
    <property type="entry name" value="PHP domain-like"/>
    <property type="match status" value="1"/>
</dbReference>
<dbReference type="PANTHER" id="PTHR42924">
    <property type="entry name" value="EXONUCLEASE"/>
    <property type="match status" value="1"/>
</dbReference>
<evidence type="ECO:0000259" key="1">
    <source>
        <dbReference type="SMART" id="SM00481"/>
    </source>
</evidence>
<dbReference type="InterPro" id="IPR052018">
    <property type="entry name" value="PHP_domain"/>
</dbReference>
<proteinExistence type="predicted"/>
<sequence length="356" mass="37576">MPALAATPAGHSSQVVSESAARGADSCGRSYDSRFAQLFNADVPIRCREREADVKALPSTAHTGLVDLHCHSSASDGILSPAQLVSRAKSCGVTLLALTDHDTVAGIGEARAAAAGTGVTLLPGIEFSSRWGKQLVHVVGLGVDTESPILRQAIAARDALRAERAERIAERLEKRGFTGALEGARRLAGAGVLGRPHFARWLVEAGHVQDTARAFKRYLGAGKCGDVTVEWPQLEQTVGEIHGAGGCAVLAHPLKYGMTRTRLLRLMTEFRSAAGDAVEVVCGRQNPVQTREVTRLVADAAQATSGAGTLLCSVGSDFHQPGQPWRELGCAQLPADVEPVWNLWQTSANETAATPD</sequence>
<gene>
    <name evidence="2" type="ORF">AWR36_000925</name>
</gene>
<dbReference type="Proteomes" id="UP000218427">
    <property type="component" value="Unassembled WGS sequence"/>
</dbReference>
<dbReference type="CDD" id="cd07438">
    <property type="entry name" value="PHP_HisPPase_AMP"/>
    <property type="match status" value="1"/>
</dbReference>
<dbReference type="InterPro" id="IPR003141">
    <property type="entry name" value="Pol/His_phosphatase_N"/>
</dbReference>
<dbReference type="PANTHER" id="PTHR42924:SF3">
    <property type="entry name" value="POLYMERASE_HISTIDINOL PHOSPHATASE N-TERMINAL DOMAIN-CONTAINING PROTEIN"/>
    <property type="match status" value="1"/>
</dbReference>
<protein>
    <submittedName>
        <fullName evidence="2">PHP domain-containing protein</fullName>
    </submittedName>
</protein>
<keyword evidence="3" id="KW-1185">Reference proteome</keyword>
<feature type="domain" description="Polymerase/histidinol phosphatase N-terminal" evidence="1">
    <location>
        <begin position="66"/>
        <end position="131"/>
    </location>
</feature>
<dbReference type="Pfam" id="PF02811">
    <property type="entry name" value="PHP"/>
    <property type="match status" value="1"/>
</dbReference>
<name>A0ABX4I2V0_9GAMM</name>
<accession>A0ABX4I2V0</accession>